<evidence type="ECO:0000313" key="1">
    <source>
        <dbReference type="EMBL" id="GAJ10938.1"/>
    </source>
</evidence>
<comment type="caution">
    <text evidence="1">The sequence shown here is derived from an EMBL/GenBank/DDBJ whole genome shotgun (WGS) entry which is preliminary data.</text>
</comment>
<protein>
    <submittedName>
        <fullName evidence="1">Uncharacterized protein</fullName>
    </submittedName>
</protein>
<accession>X1U048</accession>
<reference evidence="1" key="1">
    <citation type="journal article" date="2014" name="Front. Microbiol.">
        <title>High frequency of phylogenetically diverse reductive dehalogenase-homologous genes in deep subseafloor sedimentary metagenomes.</title>
        <authorList>
            <person name="Kawai M."/>
            <person name="Futagami T."/>
            <person name="Toyoda A."/>
            <person name="Takaki Y."/>
            <person name="Nishi S."/>
            <person name="Hori S."/>
            <person name="Arai W."/>
            <person name="Tsubouchi T."/>
            <person name="Morono Y."/>
            <person name="Uchiyama I."/>
            <person name="Ito T."/>
            <person name="Fujiyama A."/>
            <person name="Inagaki F."/>
            <person name="Takami H."/>
        </authorList>
    </citation>
    <scope>NUCLEOTIDE SEQUENCE</scope>
    <source>
        <strain evidence="1">Expedition CK06-06</strain>
    </source>
</reference>
<sequence>PESRLAFIKRFERFLTEAKQANTIEEYTLSFSCYDKIIFSVKADG</sequence>
<gene>
    <name evidence="1" type="ORF">S12H4_47487</name>
</gene>
<proteinExistence type="predicted"/>
<dbReference type="EMBL" id="BARW01029572">
    <property type="protein sequence ID" value="GAJ10938.1"/>
    <property type="molecule type" value="Genomic_DNA"/>
</dbReference>
<dbReference type="AlphaFoldDB" id="X1U048"/>
<name>X1U048_9ZZZZ</name>
<feature type="non-terminal residue" evidence="1">
    <location>
        <position position="1"/>
    </location>
</feature>
<organism evidence="1">
    <name type="scientific">marine sediment metagenome</name>
    <dbReference type="NCBI Taxonomy" id="412755"/>
    <lineage>
        <taxon>unclassified sequences</taxon>
        <taxon>metagenomes</taxon>
        <taxon>ecological metagenomes</taxon>
    </lineage>
</organism>